<evidence type="ECO:0000313" key="1">
    <source>
        <dbReference type="EMBL" id="KAK3347300.1"/>
    </source>
</evidence>
<reference evidence="1" key="2">
    <citation type="submission" date="2023-06" db="EMBL/GenBank/DDBJ databases">
        <authorList>
            <consortium name="Lawrence Berkeley National Laboratory"/>
            <person name="Haridas S."/>
            <person name="Hensen N."/>
            <person name="Bonometti L."/>
            <person name="Westerberg I."/>
            <person name="Brannstrom I.O."/>
            <person name="Guillou S."/>
            <person name="Cros-Aarteil S."/>
            <person name="Calhoun S."/>
            <person name="Kuo A."/>
            <person name="Mondo S."/>
            <person name="Pangilinan J."/>
            <person name="Riley R."/>
            <person name="Labutti K."/>
            <person name="Andreopoulos B."/>
            <person name="Lipzen A."/>
            <person name="Chen C."/>
            <person name="Yanf M."/>
            <person name="Daum C."/>
            <person name="Ng V."/>
            <person name="Clum A."/>
            <person name="Steindorff A."/>
            <person name="Ohm R."/>
            <person name="Martin F."/>
            <person name="Silar P."/>
            <person name="Natvig D."/>
            <person name="Lalanne C."/>
            <person name="Gautier V."/>
            <person name="Ament-Velasquez S.L."/>
            <person name="Kruys A."/>
            <person name="Hutchinson M.I."/>
            <person name="Powell A.J."/>
            <person name="Barry K."/>
            <person name="Miller A.N."/>
            <person name="Grigoriev I.V."/>
            <person name="Debuchy R."/>
            <person name="Gladieux P."/>
            <person name="Thoren M.H."/>
            <person name="Johannesson H."/>
        </authorList>
    </citation>
    <scope>NUCLEOTIDE SEQUENCE</scope>
    <source>
        <strain evidence="1">CBS 955.72</strain>
    </source>
</reference>
<name>A0AAJ0MBH8_9PEZI</name>
<sequence>MQGSHLPGIVFENKTLNLRDITIRNNLDSRVIKPSNPPWIQTVFCLPSLEHLCTVLPRVSEDQITGAKLPSLRTLKLVDHLSEPAAISTLLSKAPKLESLTYFLVEDTDDLAADADYEQSHDNEWAAFATALTHVADSLKTLKISVDEAATSDYPPDTMDGEWMMDISRRRGRIPSLRQLQNLTKLEIPAYLLLGFCPERVQLNDVLPLSLQKLYLRDDHVYDDDLVDAAPEDLISALESYFFDRSSAGTPPLQEVRIKLRSHGIEDRFDRACIEAVELGKSQYLETLVKIGRRSRIKVTVHRRKHTYLTVGQEVVDEVDELVLCDPQLDDSMEEMDEREKETTRYPTRHRLKRARVFYSNF</sequence>
<reference evidence="1" key="1">
    <citation type="journal article" date="2023" name="Mol. Phylogenet. Evol.">
        <title>Genome-scale phylogeny and comparative genomics of the fungal order Sordariales.</title>
        <authorList>
            <person name="Hensen N."/>
            <person name="Bonometti L."/>
            <person name="Westerberg I."/>
            <person name="Brannstrom I.O."/>
            <person name="Guillou S."/>
            <person name="Cros-Aarteil S."/>
            <person name="Calhoun S."/>
            <person name="Haridas S."/>
            <person name="Kuo A."/>
            <person name="Mondo S."/>
            <person name="Pangilinan J."/>
            <person name="Riley R."/>
            <person name="LaButti K."/>
            <person name="Andreopoulos B."/>
            <person name="Lipzen A."/>
            <person name="Chen C."/>
            <person name="Yan M."/>
            <person name="Daum C."/>
            <person name="Ng V."/>
            <person name="Clum A."/>
            <person name="Steindorff A."/>
            <person name="Ohm R.A."/>
            <person name="Martin F."/>
            <person name="Silar P."/>
            <person name="Natvig D.O."/>
            <person name="Lalanne C."/>
            <person name="Gautier V."/>
            <person name="Ament-Velasquez S.L."/>
            <person name="Kruys A."/>
            <person name="Hutchinson M.I."/>
            <person name="Powell A.J."/>
            <person name="Barry K."/>
            <person name="Miller A.N."/>
            <person name="Grigoriev I.V."/>
            <person name="Debuchy R."/>
            <person name="Gladieux P."/>
            <person name="Hiltunen Thoren M."/>
            <person name="Johannesson H."/>
        </authorList>
    </citation>
    <scope>NUCLEOTIDE SEQUENCE</scope>
    <source>
        <strain evidence="1">CBS 955.72</strain>
    </source>
</reference>
<dbReference type="EMBL" id="JAUIQD010000006">
    <property type="protein sequence ID" value="KAK3347300.1"/>
    <property type="molecule type" value="Genomic_DNA"/>
</dbReference>
<dbReference type="Proteomes" id="UP001275084">
    <property type="component" value="Unassembled WGS sequence"/>
</dbReference>
<evidence type="ECO:0000313" key="2">
    <source>
        <dbReference type="Proteomes" id="UP001275084"/>
    </source>
</evidence>
<dbReference type="AlphaFoldDB" id="A0AAJ0MBH8"/>
<comment type="caution">
    <text evidence="1">The sequence shown here is derived from an EMBL/GenBank/DDBJ whole genome shotgun (WGS) entry which is preliminary data.</text>
</comment>
<evidence type="ECO:0008006" key="3">
    <source>
        <dbReference type="Google" id="ProtNLM"/>
    </source>
</evidence>
<keyword evidence="2" id="KW-1185">Reference proteome</keyword>
<proteinExistence type="predicted"/>
<protein>
    <recommendedName>
        <fullName evidence="3">F-box domain-containing protein</fullName>
    </recommendedName>
</protein>
<gene>
    <name evidence="1" type="ORF">B0T25DRAFT_461066</name>
</gene>
<organism evidence="1 2">
    <name type="scientific">Lasiosphaeria hispida</name>
    <dbReference type="NCBI Taxonomy" id="260671"/>
    <lineage>
        <taxon>Eukaryota</taxon>
        <taxon>Fungi</taxon>
        <taxon>Dikarya</taxon>
        <taxon>Ascomycota</taxon>
        <taxon>Pezizomycotina</taxon>
        <taxon>Sordariomycetes</taxon>
        <taxon>Sordariomycetidae</taxon>
        <taxon>Sordariales</taxon>
        <taxon>Lasiosphaeriaceae</taxon>
        <taxon>Lasiosphaeria</taxon>
    </lineage>
</organism>
<accession>A0AAJ0MBH8</accession>